<accession>A0A6G1H2N0</accession>
<dbReference type="Proteomes" id="UP000800041">
    <property type="component" value="Unassembled WGS sequence"/>
</dbReference>
<proteinExistence type="predicted"/>
<evidence type="ECO:0000313" key="3">
    <source>
        <dbReference type="EMBL" id="KAF1987312.1"/>
    </source>
</evidence>
<feature type="region of interest" description="Disordered" evidence="1">
    <location>
        <begin position="25"/>
        <end position="52"/>
    </location>
</feature>
<dbReference type="EMBL" id="ML977153">
    <property type="protein sequence ID" value="KAF1987312.1"/>
    <property type="molecule type" value="Genomic_DNA"/>
</dbReference>
<protein>
    <submittedName>
        <fullName evidence="3">Uncharacterized protein</fullName>
    </submittedName>
</protein>
<keyword evidence="4" id="KW-1185">Reference proteome</keyword>
<evidence type="ECO:0000256" key="1">
    <source>
        <dbReference type="SAM" id="MobiDB-lite"/>
    </source>
</evidence>
<reference evidence="3" key="1">
    <citation type="journal article" date="2020" name="Stud. Mycol.">
        <title>101 Dothideomycetes genomes: a test case for predicting lifestyles and emergence of pathogens.</title>
        <authorList>
            <person name="Haridas S."/>
            <person name="Albert R."/>
            <person name="Binder M."/>
            <person name="Bloem J."/>
            <person name="Labutti K."/>
            <person name="Salamov A."/>
            <person name="Andreopoulos B."/>
            <person name="Baker S."/>
            <person name="Barry K."/>
            <person name="Bills G."/>
            <person name="Bluhm B."/>
            <person name="Cannon C."/>
            <person name="Castanera R."/>
            <person name="Culley D."/>
            <person name="Daum C."/>
            <person name="Ezra D."/>
            <person name="Gonzalez J."/>
            <person name="Henrissat B."/>
            <person name="Kuo A."/>
            <person name="Liang C."/>
            <person name="Lipzen A."/>
            <person name="Lutzoni F."/>
            <person name="Magnuson J."/>
            <person name="Mondo S."/>
            <person name="Nolan M."/>
            <person name="Ohm R."/>
            <person name="Pangilinan J."/>
            <person name="Park H.-J."/>
            <person name="Ramirez L."/>
            <person name="Alfaro M."/>
            <person name="Sun H."/>
            <person name="Tritt A."/>
            <person name="Yoshinaga Y."/>
            <person name="Zwiers L.-H."/>
            <person name="Turgeon B."/>
            <person name="Goodwin S."/>
            <person name="Spatafora J."/>
            <person name="Crous P."/>
            <person name="Grigoriev I."/>
        </authorList>
    </citation>
    <scope>NUCLEOTIDE SEQUENCE</scope>
    <source>
        <strain evidence="3">CBS 113979</strain>
    </source>
</reference>
<name>A0A6G1H2N0_9PEZI</name>
<keyword evidence="2" id="KW-0732">Signal</keyword>
<feature type="chain" id="PRO_5026037289" evidence="2">
    <location>
        <begin position="23"/>
        <end position="372"/>
    </location>
</feature>
<evidence type="ECO:0000313" key="4">
    <source>
        <dbReference type="Proteomes" id="UP000800041"/>
    </source>
</evidence>
<gene>
    <name evidence="3" type="ORF">K402DRAFT_393016</name>
</gene>
<sequence>MRSLQLFALLTAAVTLASPVAAAPKSTSKKTTSTKTSSSIKSSSTKTSSTKSSIDLPSLISYLKTAGPAFCTSFNHYVPPTTTKLVTETPAPTSITEFSTIYVTSTITTTTTETVTVGAGAANKRALDKRTEPTPSGCAGLASSIISTVCSFVATGKVTTTATSTAATATVTVSALLTSTILETTTVIETSTTTSVAPACSTSSLRESLPDADQPLTAFDFPLPFPIVWFDYDYGTTCSVQTNGVIYKYRTVAPRIAALNNRNNLVAAGSDDYVRVYTCGVEGTRSYEFDFQLTYRGDTPVVNRVSVVYREDQPNIILWRFYNVDAFTTANPATFAVEASYQTTDYLYTEPVSSGQSVMLDTLTGIFTRGPL</sequence>
<dbReference type="AlphaFoldDB" id="A0A6G1H2N0"/>
<feature type="signal peptide" evidence="2">
    <location>
        <begin position="1"/>
        <end position="22"/>
    </location>
</feature>
<organism evidence="3 4">
    <name type="scientific">Aulographum hederae CBS 113979</name>
    <dbReference type="NCBI Taxonomy" id="1176131"/>
    <lineage>
        <taxon>Eukaryota</taxon>
        <taxon>Fungi</taxon>
        <taxon>Dikarya</taxon>
        <taxon>Ascomycota</taxon>
        <taxon>Pezizomycotina</taxon>
        <taxon>Dothideomycetes</taxon>
        <taxon>Pleosporomycetidae</taxon>
        <taxon>Aulographales</taxon>
        <taxon>Aulographaceae</taxon>
    </lineage>
</organism>
<evidence type="ECO:0000256" key="2">
    <source>
        <dbReference type="SAM" id="SignalP"/>
    </source>
</evidence>